<dbReference type="PANTHER" id="PTHR13500">
    <property type="entry name" value="NUCLEOLAR PRERIBOSOMAL-ASSOCIATED PROTEIN 1"/>
    <property type="match status" value="1"/>
</dbReference>
<dbReference type="InterPro" id="IPR039844">
    <property type="entry name" value="URB1"/>
</dbReference>
<feature type="region of interest" description="Disordered" evidence="1">
    <location>
        <begin position="190"/>
        <end position="214"/>
    </location>
</feature>
<dbReference type="GO" id="GO:0005730">
    <property type="term" value="C:nucleolus"/>
    <property type="evidence" value="ECO:0007669"/>
    <property type="project" value="TreeGrafter"/>
</dbReference>
<dbReference type="GO" id="GO:0000463">
    <property type="term" value="P:maturation of LSU-rRNA from tricistronic rRNA transcript (SSU-rRNA, 5.8S rRNA, LSU-rRNA)"/>
    <property type="evidence" value="ECO:0007669"/>
    <property type="project" value="TreeGrafter"/>
</dbReference>
<evidence type="ECO:0000313" key="2">
    <source>
        <dbReference type="WBParaSite" id="MCU_008134-RA"/>
    </source>
</evidence>
<dbReference type="AlphaFoldDB" id="A0A5K3FH55"/>
<reference evidence="2" key="1">
    <citation type="submission" date="2019-11" db="UniProtKB">
        <authorList>
            <consortium name="WormBaseParasite"/>
        </authorList>
    </citation>
    <scope>IDENTIFICATION</scope>
</reference>
<dbReference type="PANTHER" id="PTHR13500:SF0">
    <property type="entry name" value="NUCLEOLAR PRE-RIBOSOMAL-ASSOCIATED PROTEIN 1"/>
    <property type="match status" value="1"/>
</dbReference>
<name>A0A5K3FH55_MESCO</name>
<accession>A0A5K3FH55</accession>
<dbReference type="WBParaSite" id="MCU_008134-RA">
    <property type="protein sequence ID" value="MCU_008134-RA"/>
    <property type="gene ID" value="MCU_008134"/>
</dbReference>
<feature type="compositionally biased region" description="Acidic residues" evidence="1">
    <location>
        <begin position="191"/>
        <end position="200"/>
    </location>
</feature>
<protein>
    <submittedName>
        <fullName evidence="2">Nucleolar pre-ribosomal-associated protein 1</fullName>
    </submittedName>
</protein>
<evidence type="ECO:0000256" key="1">
    <source>
        <dbReference type="SAM" id="MobiDB-lite"/>
    </source>
</evidence>
<sequence>MENAFTDDLRRELASDCLLACPALLPAYLAHWAPSMVPRDSDNWHDLMGFVNQLFTLFQKRLVSRASQLLELSQDMGQFVQGISDVCLPPACIVEPLRVASQHESSAVVKTSAAIHKTLRKNLSLLLTWLSTTDELKAKGATAEAVVSAILKLLPERVLAEKWFHRFSKTLKKEHTDVQVLNDQVLMHAEADDEPEEQPEESDKRDEPPSPEEELAALPKKFQSRLKTLLMLSLDPAAKITEKEEKKLVKMWPELAPGCLQNYWQKATVYDCIAAGVRLFSRADAKVGWGRTEKSHKDGSLSPSPKKLIKLISKNPVFRSILFEKVLGRPAEELSSLSLSRTKAGLVNLLLALVEAEPIVAAKKIPLVALLAAYRGSLSLCDRLLLQLIYLLDINGTTVSSIWGMSSKAVVWGDRLFDHYRFATTLSEIPTLWREPNPGAFLSMLDKDRVLRTAVAFPVTRRCLARSSMGVENIPLDADLYDPCFLLPLFLQYLSPGKAAATVYISTLPTSLN</sequence>
<organism evidence="2">
    <name type="scientific">Mesocestoides corti</name>
    <name type="common">Flatworm</name>
    <dbReference type="NCBI Taxonomy" id="53468"/>
    <lineage>
        <taxon>Eukaryota</taxon>
        <taxon>Metazoa</taxon>
        <taxon>Spiralia</taxon>
        <taxon>Lophotrochozoa</taxon>
        <taxon>Platyhelminthes</taxon>
        <taxon>Cestoda</taxon>
        <taxon>Eucestoda</taxon>
        <taxon>Cyclophyllidea</taxon>
        <taxon>Mesocestoididae</taxon>
        <taxon>Mesocestoides</taxon>
    </lineage>
</organism>
<dbReference type="GO" id="GO:0000466">
    <property type="term" value="P:maturation of 5.8S rRNA from tricistronic rRNA transcript (SSU-rRNA, 5.8S rRNA, LSU-rRNA)"/>
    <property type="evidence" value="ECO:0007669"/>
    <property type="project" value="TreeGrafter"/>
</dbReference>
<proteinExistence type="predicted"/>